<keyword evidence="2 4" id="KW-0238">DNA-binding</keyword>
<dbReference type="Proteomes" id="UP000806528">
    <property type="component" value="Unassembled WGS sequence"/>
</dbReference>
<evidence type="ECO:0000256" key="3">
    <source>
        <dbReference type="ARBA" id="ARBA00023163"/>
    </source>
</evidence>
<dbReference type="PANTHER" id="PTHR30055:SF234">
    <property type="entry name" value="HTH-TYPE TRANSCRIPTIONAL REGULATOR BETI"/>
    <property type="match status" value="1"/>
</dbReference>
<feature type="domain" description="HTH tetR-type" evidence="5">
    <location>
        <begin position="18"/>
        <end position="78"/>
    </location>
</feature>
<gene>
    <name evidence="6" type="ORF">IDM40_17885</name>
</gene>
<keyword evidence="3" id="KW-0804">Transcription</keyword>
<dbReference type="Pfam" id="PF00440">
    <property type="entry name" value="TetR_N"/>
    <property type="match status" value="1"/>
</dbReference>
<name>A0ABR9P9Q9_9ACTN</name>
<comment type="caution">
    <text evidence="6">The sequence shown here is derived from an EMBL/GenBank/DDBJ whole genome shotgun (WGS) entry which is preliminary data.</text>
</comment>
<protein>
    <submittedName>
        <fullName evidence="6">TetR/AcrR family transcriptional regulator</fullName>
    </submittedName>
</protein>
<dbReference type="PANTHER" id="PTHR30055">
    <property type="entry name" value="HTH-TYPE TRANSCRIPTIONAL REGULATOR RUTR"/>
    <property type="match status" value="1"/>
</dbReference>
<dbReference type="PRINTS" id="PR00455">
    <property type="entry name" value="HTHTETR"/>
</dbReference>
<dbReference type="InterPro" id="IPR001647">
    <property type="entry name" value="HTH_TetR"/>
</dbReference>
<keyword evidence="1" id="KW-0805">Transcription regulation</keyword>
<evidence type="ECO:0000259" key="5">
    <source>
        <dbReference type="PROSITE" id="PS50977"/>
    </source>
</evidence>
<evidence type="ECO:0000256" key="2">
    <source>
        <dbReference type="ARBA" id="ARBA00023125"/>
    </source>
</evidence>
<evidence type="ECO:0000256" key="4">
    <source>
        <dbReference type="PROSITE-ProRule" id="PRU00335"/>
    </source>
</evidence>
<feature type="DNA-binding region" description="H-T-H motif" evidence="4">
    <location>
        <begin position="41"/>
        <end position="60"/>
    </location>
</feature>
<accession>A0ABR9P9Q9</accession>
<dbReference type="PROSITE" id="PS50977">
    <property type="entry name" value="HTH_TETR_2"/>
    <property type="match status" value="1"/>
</dbReference>
<evidence type="ECO:0000256" key="1">
    <source>
        <dbReference type="ARBA" id="ARBA00023015"/>
    </source>
</evidence>
<reference evidence="6 7" key="1">
    <citation type="submission" date="2020-09" db="EMBL/GenBank/DDBJ databases">
        <title>Diversity and distribution of actinomycetes associated with coral in the coast of Hainan.</title>
        <authorList>
            <person name="Li F."/>
        </authorList>
    </citation>
    <scope>NUCLEOTIDE SEQUENCE [LARGE SCALE GENOMIC DNA]</scope>
    <source>
        <strain evidence="6 7">HNM0947</strain>
    </source>
</reference>
<dbReference type="InterPro" id="IPR050109">
    <property type="entry name" value="HTH-type_TetR-like_transc_reg"/>
</dbReference>
<proteinExistence type="predicted"/>
<dbReference type="SUPFAM" id="SSF46689">
    <property type="entry name" value="Homeodomain-like"/>
    <property type="match status" value="1"/>
</dbReference>
<sequence>MTFTVGRPRHTPPRHEGLSPRDEILESAAQLFTERGFGATSTRRIAEHVGMRQASLYHHFENKDSILEALLMSTIEGTLETAERLRGAATSPAAELYALVRWDAGQLLAARWNLGALYTLPEVRGPRFAPFQRRRDRLRERYRVLARAVAEDAGGPTDPATLELPLRLAETAIAQRTDGPVGDPRPVAAALADAALRVLGARPEQAARAASRLPEPEPVP</sequence>
<keyword evidence="7" id="KW-1185">Reference proteome</keyword>
<dbReference type="InterPro" id="IPR009057">
    <property type="entry name" value="Homeodomain-like_sf"/>
</dbReference>
<dbReference type="RefSeq" id="WP_193123154.1">
    <property type="nucleotide sequence ID" value="NZ_JADBGI010000015.1"/>
</dbReference>
<evidence type="ECO:0000313" key="6">
    <source>
        <dbReference type="EMBL" id="MBE3000559.1"/>
    </source>
</evidence>
<organism evidence="6 7">
    <name type="scientific">Nocardiopsis coralli</name>
    <dbReference type="NCBI Taxonomy" id="2772213"/>
    <lineage>
        <taxon>Bacteria</taxon>
        <taxon>Bacillati</taxon>
        <taxon>Actinomycetota</taxon>
        <taxon>Actinomycetes</taxon>
        <taxon>Streptosporangiales</taxon>
        <taxon>Nocardiopsidaceae</taxon>
        <taxon>Nocardiopsis</taxon>
    </lineage>
</organism>
<dbReference type="Gene3D" id="1.10.357.10">
    <property type="entry name" value="Tetracycline Repressor, domain 2"/>
    <property type="match status" value="1"/>
</dbReference>
<evidence type="ECO:0000313" key="7">
    <source>
        <dbReference type="Proteomes" id="UP000806528"/>
    </source>
</evidence>
<dbReference type="EMBL" id="JADBGI010000015">
    <property type="protein sequence ID" value="MBE3000559.1"/>
    <property type="molecule type" value="Genomic_DNA"/>
</dbReference>